<dbReference type="SUPFAM" id="SSF82171">
    <property type="entry name" value="DPP6 N-terminal domain-like"/>
    <property type="match status" value="1"/>
</dbReference>
<gene>
    <name evidence="2" type="ORF">IFO71_03685</name>
</gene>
<feature type="region of interest" description="Disordered" evidence="1">
    <location>
        <begin position="259"/>
        <end position="289"/>
    </location>
</feature>
<dbReference type="Gene3D" id="2.130.10.10">
    <property type="entry name" value="YVTN repeat-like/Quinoprotein amine dehydrogenase"/>
    <property type="match status" value="1"/>
</dbReference>
<keyword evidence="3" id="KW-1185">Reference proteome</keyword>
<accession>A0AAW3ZFL0</accession>
<dbReference type="RefSeq" id="WP_192028188.1">
    <property type="nucleotide sequence ID" value="NZ_JACYTR010000005.1"/>
</dbReference>
<proteinExistence type="predicted"/>
<feature type="compositionally biased region" description="Pro residues" evidence="1">
    <location>
        <begin position="265"/>
        <end position="275"/>
    </location>
</feature>
<dbReference type="Proteomes" id="UP000613768">
    <property type="component" value="Unassembled WGS sequence"/>
</dbReference>
<organism evidence="2 3">
    <name type="scientific">Pseudomarimonas arenosa</name>
    <dbReference type="NCBI Taxonomy" id="2774145"/>
    <lineage>
        <taxon>Bacteria</taxon>
        <taxon>Pseudomonadati</taxon>
        <taxon>Pseudomonadota</taxon>
        <taxon>Gammaproteobacteria</taxon>
        <taxon>Lysobacterales</taxon>
        <taxon>Lysobacteraceae</taxon>
        <taxon>Pseudomarimonas</taxon>
    </lineage>
</organism>
<dbReference type="NCBIfam" id="NF041940">
    <property type="entry name" value="choice_anch_X"/>
    <property type="match status" value="1"/>
</dbReference>
<evidence type="ECO:0000313" key="3">
    <source>
        <dbReference type="Proteomes" id="UP000613768"/>
    </source>
</evidence>
<dbReference type="EMBL" id="JACYTR010000005">
    <property type="protein sequence ID" value="MBD8524836.1"/>
    <property type="molecule type" value="Genomic_DNA"/>
</dbReference>
<protein>
    <submittedName>
        <fullName evidence="2">Uncharacterized protein</fullName>
    </submittedName>
</protein>
<evidence type="ECO:0000313" key="2">
    <source>
        <dbReference type="EMBL" id="MBD8524836.1"/>
    </source>
</evidence>
<evidence type="ECO:0000256" key="1">
    <source>
        <dbReference type="SAM" id="MobiDB-lite"/>
    </source>
</evidence>
<reference evidence="2 3" key="1">
    <citation type="submission" date="2020-09" db="EMBL/GenBank/DDBJ databases">
        <title>Pseudoxanthomonas sp. CAU 1598 isolated from sand of Yaerae Beach.</title>
        <authorList>
            <person name="Kim W."/>
        </authorList>
    </citation>
    <scope>NUCLEOTIDE SEQUENCE [LARGE SCALE GENOMIC DNA]</scope>
    <source>
        <strain evidence="2 3">CAU 1598</strain>
    </source>
</reference>
<dbReference type="InterPro" id="IPR015943">
    <property type="entry name" value="WD40/YVTN_repeat-like_dom_sf"/>
</dbReference>
<name>A0AAW3ZFL0_9GAMM</name>
<comment type="caution">
    <text evidence="2">The sequence shown here is derived from an EMBL/GenBank/DDBJ whole genome shotgun (WGS) entry which is preliminary data.</text>
</comment>
<feature type="compositionally biased region" description="Polar residues" evidence="1">
    <location>
        <begin position="279"/>
        <end position="289"/>
    </location>
</feature>
<sequence length="787" mass="83123">MQSHDWTATSAHDYPPLRSQRHAGWLGLLLWAPLFCAHAAAPTAALSLDPSSLRPGDWVVVTLRVQAGTAPASTGLSAKADLSGLGRSVAQDLFDDGRYGDAVAGDGLFSYRENIASALSAGSVTVRAWVTDAQGRRAESTQTVSIVTGDPAPPPNTGLSLSSTPVAAEAGQSIVLSAVVTAASNPTSTRIRVNADLRQIGGRRSQRFSDDGSNGDLIANDDRHSFAISLPSSLTAGDYRLPITVSDRQGRSGSSELLLTVSTSAPPPPPPPAPTAPSGTAQITPQSQQAGQSILLQVSVTPGSQPSSTGLQVLADLGALGGSVTAALNDSGQSGDASAGDLVFSLSTEIAAATPAASYTLRVTIRDAEGRQGLAFANLSVTAPTPPPPPPGHQHACSGFYDSSFSFVEGLLNPAIPSAGRPPKGSAYADLSFGSCGVRATDHATEPPSSFARNDYSRRQAFNADNSRFLVFSLNGFWHQYDANTLAYIGVLPGLAGDAEPQWHPTDPSKLYYVQTNGGTDLRELDVVSGSTRIVTHFAGRLPWNGVAHIWTKSEGSPSADGRYWCLMAENSSFSTLGVFVYDLQSDSIVGSKSISARPDHVSMSASGRWCVISHLAGSGGTVAWSRDFGHSVPLHSTSEHSDLALSAEGHDIFVAVDYQSNDGAVFMLDIDTGQRTDLFSSYSAGAASAFHFSGKSFDRPGWVLVSSYAGYGPRQWYMEKLFAMELRASPRIFQLAHHHSAYNGYWTEPHASVSRDFRRILFNSNWGTTSATDLDAYMIHLPAEGF</sequence>
<dbReference type="AlphaFoldDB" id="A0AAW3ZFL0"/>